<dbReference type="PANTHER" id="PTHR30086:SF14">
    <property type="entry name" value="HOMOSERINE_HOMOSERINE LACTONE EFFLUX PROTEIN"/>
    <property type="match status" value="1"/>
</dbReference>
<keyword evidence="4 7" id="KW-0812">Transmembrane</keyword>
<reference evidence="8 9" key="1">
    <citation type="submission" date="2016-06" db="EMBL/GenBank/DDBJ databases">
        <authorList>
            <person name="Kjaerup R.B."/>
            <person name="Dalgaard T.S."/>
            <person name="Juul-Madsen H.R."/>
        </authorList>
    </citation>
    <scope>NUCLEOTIDE SEQUENCE [LARGE SCALE GENOMIC DNA]</scope>
    <source>
        <strain evidence="8 9">CECT 8886</strain>
    </source>
</reference>
<dbReference type="GO" id="GO:0042970">
    <property type="term" value="F:homoserine transmembrane transporter activity"/>
    <property type="evidence" value="ECO:0007669"/>
    <property type="project" value="TreeGrafter"/>
</dbReference>
<gene>
    <name evidence="8" type="primary">rhtB_5</name>
    <name evidence="8" type="ORF">MSP8886_03400</name>
</gene>
<keyword evidence="9" id="KW-1185">Reference proteome</keyword>
<feature type="transmembrane region" description="Helical" evidence="7">
    <location>
        <begin position="121"/>
        <end position="140"/>
    </location>
</feature>
<evidence type="ECO:0000256" key="7">
    <source>
        <dbReference type="SAM" id="Phobius"/>
    </source>
</evidence>
<dbReference type="Pfam" id="PF01810">
    <property type="entry name" value="LysE"/>
    <property type="match status" value="1"/>
</dbReference>
<evidence type="ECO:0000256" key="5">
    <source>
        <dbReference type="ARBA" id="ARBA00022989"/>
    </source>
</evidence>
<dbReference type="PIRSF" id="PIRSF006324">
    <property type="entry name" value="LeuE"/>
    <property type="match status" value="1"/>
</dbReference>
<dbReference type="STRING" id="1792290.MSP8886_03400"/>
<feature type="transmembrane region" description="Helical" evidence="7">
    <location>
        <begin position="52"/>
        <end position="85"/>
    </location>
</feature>
<dbReference type="InterPro" id="IPR001123">
    <property type="entry name" value="LeuE-type"/>
</dbReference>
<evidence type="ECO:0000256" key="1">
    <source>
        <dbReference type="ARBA" id="ARBA00004651"/>
    </source>
</evidence>
<feature type="transmembrane region" description="Helical" evidence="7">
    <location>
        <begin position="152"/>
        <end position="171"/>
    </location>
</feature>
<dbReference type="GO" id="GO:0005886">
    <property type="term" value="C:plasma membrane"/>
    <property type="evidence" value="ECO:0007669"/>
    <property type="project" value="UniProtKB-SubCell"/>
</dbReference>
<comment type="subcellular location">
    <subcellularLocation>
        <location evidence="1">Cell membrane</location>
        <topology evidence="1">Multi-pass membrane protein</topology>
    </subcellularLocation>
</comment>
<protein>
    <submittedName>
        <fullName evidence="8">Homoserine/homoserine lactone efflux protein</fullName>
    </submittedName>
</protein>
<dbReference type="RefSeq" id="WP_067018592.1">
    <property type="nucleotide sequence ID" value="NZ_FLOB01000010.1"/>
</dbReference>
<proteinExistence type="inferred from homology"/>
<evidence type="ECO:0000256" key="3">
    <source>
        <dbReference type="ARBA" id="ARBA00022475"/>
    </source>
</evidence>
<keyword evidence="5 7" id="KW-1133">Transmembrane helix</keyword>
<keyword evidence="3" id="KW-1003">Cell membrane</keyword>
<feature type="transmembrane region" description="Helical" evidence="7">
    <location>
        <begin position="192"/>
        <end position="209"/>
    </location>
</feature>
<evidence type="ECO:0000256" key="4">
    <source>
        <dbReference type="ARBA" id="ARBA00022692"/>
    </source>
</evidence>
<evidence type="ECO:0000256" key="2">
    <source>
        <dbReference type="ARBA" id="ARBA00007928"/>
    </source>
</evidence>
<dbReference type="PANTHER" id="PTHR30086">
    <property type="entry name" value="ARGININE EXPORTER PROTEIN ARGO"/>
    <property type="match status" value="1"/>
</dbReference>
<dbReference type="EMBL" id="FLOB01000010">
    <property type="protein sequence ID" value="SBS35540.1"/>
    <property type="molecule type" value="Genomic_DNA"/>
</dbReference>
<accession>A0A1A8TNV8</accession>
<dbReference type="Proteomes" id="UP000092544">
    <property type="component" value="Unassembled WGS sequence"/>
</dbReference>
<dbReference type="OrthoDB" id="9804822at2"/>
<name>A0A1A8TNV8_9GAMM</name>
<evidence type="ECO:0000256" key="6">
    <source>
        <dbReference type="ARBA" id="ARBA00023136"/>
    </source>
</evidence>
<sequence length="211" mass="23274">MTFSMWLAMAPLLMLLSLGPGPNNFTAMHNGIQVGATKAVIAVVGRNVAFSILMLISALGLGAIIVSSAFWFSVVKWVGVLYLFYVGVKTWRSASVVLEEHEMENGTRAKRGHRARIRQEFLVAISNPKAVLLFTAIFPQMLDLTQPVPMQFFWMGLTFCMTEFIAAYVYAMSGKQIRRLIRSPKGMKNLNRGMGGIFVAASAFLAMATRA</sequence>
<evidence type="ECO:0000313" key="9">
    <source>
        <dbReference type="Proteomes" id="UP000092544"/>
    </source>
</evidence>
<comment type="similarity">
    <text evidence="2">Belongs to the Rht family.</text>
</comment>
<dbReference type="AlphaFoldDB" id="A0A1A8TNV8"/>
<organism evidence="8 9">
    <name type="scientific">Marinomonas spartinae</name>
    <dbReference type="NCBI Taxonomy" id="1792290"/>
    <lineage>
        <taxon>Bacteria</taxon>
        <taxon>Pseudomonadati</taxon>
        <taxon>Pseudomonadota</taxon>
        <taxon>Gammaproteobacteria</taxon>
        <taxon>Oceanospirillales</taxon>
        <taxon>Oceanospirillaceae</taxon>
        <taxon>Marinomonas</taxon>
    </lineage>
</organism>
<evidence type="ECO:0000313" key="8">
    <source>
        <dbReference type="EMBL" id="SBS35540.1"/>
    </source>
</evidence>
<keyword evidence="6 7" id="KW-0472">Membrane</keyword>